<evidence type="ECO:0000313" key="5">
    <source>
        <dbReference type="Proteomes" id="UP001152622"/>
    </source>
</evidence>
<dbReference type="InterPro" id="IPR018244">
    <property type="entry name" value="Allrgn_V5/Tpx1_CS"/>
</dbReference>
<dbReference type="AlphaFoldDB" id="A0A9Q1FZK3"/>
<dbReference type="InterPro" id="IPR001283">
    <property type="entry name" value="CRISP-related"/>
</dbReference>
<evidence type="ECO:0000313" key="4">
    <source>
        <dbReference type="EMBL" id="KAJ8370183.1"/>
    </source>
</evidence>
<name>A0A9Q1FZK3_SYNKA</name>
<feature type="region of interest" description="Disordered" evidence="1">
    <location>
        <begin position="198"/>
        <end position="274"/>
    </location>
</feature>
<dbReference type="PROSITE" id="PS01009">
    <property type="entry name" value="CRISP_1"/>
    <property type="match status" value="1"/>
</dbReference>
<accession>A0A9Q1FZK3</accession>
<feature type="signal peptide" evidence="2">
    <location>
        <begin position="1"/>
        <end position="20"/>
    </location>
</feature>
<sequence>MLWISLVWTIVFGHCWLAHCYELTTEDQDEIVEMHNYYRSQVLPRATSMRRMSWDDTLARVAAGYATKCVWEHNPDLEDTGENLYATTGPFNASKAITGWYMEHVDYTYHNNTCEEDKLCGHYTQVVWAETFLVGCSTHLCEKVEGLSFSDVTVLVCNYSPPGNLIDEWPYEEGEPCSNCPKDLWHCDRNICVAESPSVREGTTEGPQPSRDSPSPSPSMETDESFTTETDESVTPSDAGQPLSDTSSPSLIFINEKEGEEDRDDQREWSMSGGMPVCSSALLVATLLLLTL</sequence>
<comment type="caution">
    <text evidence="4">The sequence shown here is derived from an EMBL/GenBank/DDBJ whole genome shotgun (WGS) entry which is preliminary data.</text>
</comment>
<dbReference type="SUPFAM" id="SSF55797">
    <property type="entry name" value="PR-1-like"/>
    <property type="match status" value="1"/>
</dbReference>
<evidence type="ECO:0000256" key="2">
    <source>
        <dbReference type="SAM" id="SignalP"/>
    </source>
</evidence>
<feature type="compositionally biased region" description="Polar residues" evidence="1">
    <location>
        <begin position="234"/>
        <end position="250"/>
    </location>
</feature>
<reference evidence="4" key="1">
    <citation type="journal article" date="2023" name="Science">
        <title>Genome structures resolve the early diversification of teleost fishes.</title>
        <authorList>
            <person name="Parey E."/>
            <person name="Louis A."/>
            <person name="Montfort J."/>
            <person name="Bouchez O."/>
            <person name="Roques C."/>
            <person name="Iampietro C."/>
            <person name="Lluch J."/>
            <person name="Castinel A."/>
            <person name="Donnadieu C."/>
            <person name="Desvignes T."/>
            <person name="Floi Bucao C."/>
            <person name="Jouanno E."/>
            <person name="Wen M."/>
            <person name="Mejri S."/>
            <person name="Dirks R."/>
            <person name="Jansen H."/>
            <person name="Henkel C."/>
            <person name="Chen W.J."/>
            <person name="Zahm M."/>
            <person name="Cabau C."/>
            <person name="Klopp C."/>
            <person name="Thompson A.W."/>
            <person name="Robinson-Rechavi M."/>
            <person name="Braasch I."/>
            <person name="Lecointre G."/>
            <person name="Bobe J."/>
            <person name="Postlethwait J.H."/>
            <person name="Berthelot C."/>
            <person name="Roest Crollius H."/>
            <person name="Guiguen Y."/>
        </authorList>
    </citation>
    <scope>NUCLEOTIDE SEQUENCE</scope>
    <source>
        <strain evidence="4">WJC10195</strain>
    </source>
</reference>
<keyword evidence="5" id="KW-1185">Reference proteome</keyword>
<dbReference type="Proteomes" id="UP001152622">
    <property type="component" value="Chromosome 3"/>
</dbReference>
<dbReference type="PANTHER" id="PTHR10334">
    <property type="entry name" value="CYSTEINE-RICH SECRETORY PROTEIN-RELATED"/>
    <property type="match status" value="1"/>
</dbReference>
<dbReference type="PROSITE" id="PS01010">
    <property type="entry name" value="CRISP_2"/>
    <property type="match status" value="1"/>
</dbReference>
<protein>
    <recommendedName>
        <fullName evidence="3">SCP domain-containing protein</fullName>
    </recommendedName>
</protein>
<dbReference type="GO" id="GO:0005576">
    <property type="term" value="C:extracellular region"/>
    <property type="evidence" value="ECO:0007669"/>
    <property type="project" value="InterPro"/>
</dbReference>
<gene>
    <name evidence="4" type="ORF">SKAU_G00102110</name>
</gene>
<dbReference type="OrthoDB" id="337038at2759"/>
<dbReference type="EMBL" id="JAINUF010000003">
    <property type="protein sequence ID" value="KAJ8370183.1"/>
    <property type="molecule type" value="Genomic_DNA"/>
</dbReference>
<dbReference type="SMART" id="SM00198">
    <property type="entry name" value="SCP"/>
    <property type="match status" value="1"/>
</dbReference>
<feature type="compositionally biased region" description="Acidic residues" evidence="1">
    <location>
        <begin position="221"/>
        <end position="232"/>
    </location>
</feature>
<dbReference type="PRINTS" id="PR00837">
    <property type="entry name" value="V5TPXLIKE"/>
</dbReference>
<feature type="domain" description="SCP" evidence="3">
    <location>
        <begin position="26"/>
        <end position="167"/>
    </location>
</feature>
<feature type="chain" id="PRO_5040226707" description="SCP domain-containing protein" evidence="2">
    <location>
        <begin position="21"/>
        <end position="292"/>
    </location>
</feature>
<organism evidence="4 5">
    <name type="scientific">Synaphobranchus kaupii</name>
    <name type="common">Kaup's arrowtooth eel</name>
    <dbReference type="NCBI Taxonomy" id="118154"/>
    <lineage>
        <taxon>Eukaryota</taxon>
        <taxon>Metazoa</taxon>
        <taxon>Chordata</taxon>
        <taxon>Craniata</taxon>
        <taxon>Vertebrata</taxon>
        <taxon>Euteleostomi</taxon>
        <taxon>Actinopterygii</taxon>
        <taxon>Neopterygii</taxon>
        <taxon>Teleostei</taxon>
        <taxon>Anguilliformes</taxon>
        <taxon>Synaphobranchidae</taxon>
        <taxon>Synaphobranchus</taxon>
    </lineage>
</organism>
<dbReference type="InterPro" id="IPR014044">
    <property type="entry name" value="CAP_dom"/>
</dbReference>
<evidence type="ECO:0000256" key="1">
    <source>
        <dbReference type="SAM" id="MobiDB-lite"/>
    </source>
</evidence>
<evidence type="ECO:0000259" key="3">
    <source>
        <dbReference type="SMART" id="SM00198"/>
    </source>
</evidence>
<keyword evidence="2" id="KW-0732">Signal</keyword>
<dbReference type="Pfam" id="PF00188">
    <property type="entry name" value="CAP"/>
    <property type="match status" value="1"/>
</dbReference>
<dbReference type="InterPro" id="IPR035940">
    <property type="entry name" value="CAP_sf"/>
</dbReference>
<dbReference type="Gene3D" id="3.40.33.10">
    <property type="entry name" value="CAP"/>
    <property type="match status" value="1"/>
</dbReference>
<proteinExistence type="predicted"/>